<accession>A0A1S2LB96</accession>
<reference evidence="3" key="4">
    <citation type="submission" date="2020-10" db="EMBL/GenBank/DDBJ databases">
        <authorList>
            <person name="Bassil N.M."/>
            <person name="Lloyd J.R."/>
        </authorList>
    </citation>
    <scope>NUCLEOTIDE SEQUENCE</scope>
    <source>
        <strain evidence="3">NB2006</strain>
    </source>
</reference>
<sequence>MTKQQVKIAWPYDKGEKAKLIWIGEPFPKDNKAMIYAYFRAGGRTEKVLMDWGTLPCLAIQHYYTDGIMTASQAPEGISEIDITIYPNDVKYYERSWTIQGSTDFAMSRSFVFSYNGKNVIMPVIEVVRSILAPNGFLLYRLLESNSFPLYFVETNTPQQIHLSFSSRYEKKYTQKQFVYQLAWLLSNRDVRSAFENIAFTWLQEQSIKFEWNFTQPITVSMRAKEIKNTLTVLEIISVKNKKIPYKSISISHPEIRDQEKSNDPKKYTYRHLSKGQGEDGFTLDEEVDGATEDFDLVQMNQLQHEYSSTPKIERIKGKPTKQRTNEDENTKKYFIDDDSIRSTADSGGQQLARGLEHQMLDEVRAQGELQDFINVLKLMEQYPRIGTIQVIMDVLPDGHGERRFTKLSDNVTKRRYVIAEVYLGNGKQFNVIEIERENRSLSMLILSSSAIHDWKPIYDRLLVNLVNDSGTWTSKSLKNIENQGITVMKAKHSSKGVQHRAEVLLNKLVY</sequence>
<dbReference type="OrthoDB" id="1879214at2"/>
<organism evidence="2 4">
    <name type="scientific">Anaerobacillus isosaccharinicus</name>
    <dbReference type="NCBI Taxonomy" id="1532552"/>
    <lineage>
        <taxon>Bacteria</taxon>
        <taxon>Bacillati</taxon>
        <taxon>Bacillota</taxon>
        <taxon>Bacilli</taxon>
        <taxon>Bacillales</taxon>
        <taxon>Bacillaceae</taxon>
        <taxon>Anaerobacillus</taxon>
    </lineage>
</organism>
<reference evidence="3 4" key="2">
    <citation type="journal article" date="2017" name="Genome Announc.">
        <title>Draft Genome Sequences of Four Alkaliphilic Bacteria Belonging to the Anaerobacillus Genus.</title>
        <authorList>
            <person name="Bassil N.M."/>
            <person name="Lloyd J.R."/>
        </authorList>
    </citation>
    <scope>NUCLEOTIDE SEQUENCE [LARGE SCALE GENOMIC DNA]</scope>
    <source>
        <strain evidence="3 4">NB2006</strain>
    </source>
</reference>
<reference evidence="3 4" key="3">
    <citation type="journal article" date="2019" name="Int. J. Syst. Evol. Microbiol.">
        <title>Anaerobacillus isosaccharinicus sp. nov., an alkaliphilic bacterium which degrades isosaccharinic acid.</title>
        <authorList>
            <person name="Bassil N.M."/>
            <person name="Lloyd J.R."/>
        </authorList>
    </citation>
    <scope>NUCLEOTIDE SEQUENCE [LARGE SCALE GENOMIC DNA]</scope>
    <source>
        <strain evidence="3 4">NB2006</strain>
    </source>
</reference>
<evidence type="ECO:0000259" key="1">
    <source>
        <dbReference type="Pfam" id="PF18623"/>
    </source>
</evidence>
<evidence type="ECO:0000313" key="4">
    <source>
        <dbReference type="Proteomes" id="UP000180175"/>
    </source>
</evidence>
<reference evidence="2 4" key="1">
    <citation type="submission" date="2016-10" db="EMBL/GenBank/DDBJ databases">
        <title>Draft genome sequences of four alkaliphilic bacteria belonging to the Anaerobacillus genus.</title>
        <authorList>
            <person name="Bassil N.M."/>
            <person name="Lloyd J.R."/>
        </authorList>
    </citation>
    <scope>NUCLEOTIDE SEQUENCE [LARGE SCALE GENOMIC DNA]</scope>
    <source>
        <strain evidence="2 4">NB2006</strain>
    </source>
</reference>
<dbReference type="Proteomes" id="UP000180175">
    <property type="component" value="Chromosome"/>
</dbReference>
<feature type="domain" description="TnsE C-terminal" evidence="1">
    <location>
        <begin position="371"/>
        <end position="501"/>
    </location>
</feature>
<protein>
    <recommendedName>
        <fullName evidence="1">TnsE C-terminal domain-containing protein</fullName>
    </recommendedName>
</protein>
<gene>
    <name evidence="3" type="ORF">AWH56_008380</name>
    <name evidence="2" type="ORF">AWH56_18450</name>
</gene>
<keyword evidence="4" id="KW-1185">Reference proteome</keyword>
<dbReference type="InterPro" id="IPR041419">
    <property type="entry name" value="TnsE_C"/>
</dbReference>
<evidence type="ECO:0000313" key="3">
    <source>
        <dbReference type="EMBL" id="QOY37585.1"/>
    </source>
</evidence>
<proteinExistence type="predicted"/>
<dbReference type="RefSeq" id="WP_071318436.1">
    <property type="nucleotide sequence ID" value="NZ_CP063356.2"/>
</dbReference>
<dbReference type="EMBL" id="LQXD01000158">
    <property type="protein sequence ID" value="OIJ08835.1"/>
    <property type="molecule type" value="Genomic_DNA"/>
</dbReference>
<dbReference type="EMBL" id="CP063356">
    <property type="protein sequence ID" value="QOY37585.1"/>
    <property type="molecule type" value="Genomic_DNA"/>
</dbReference>
<dbReference type="AlphaFoldDB" id="A0A1S2LB96"/>
<dbReference type="Pfam" id="PF18623">
    <property type="entry name" value="TnsE_C"/>
    <property type="match status" value="1"/>
</dbReference>
<evidence type="ECO:0000313" key="2">
    <source>
        <dbReference type="EMBL" id="OIJ08835.1"/>
    </source>
</evidence>
<name>A0A1S2LB96_9BACI</name>
<dbReference type="KEGG" id="aia:AWH56_008380"/>